<evidence type="ECO:0000256" key="2">
    <source>
        <dbReference type="ARBA" id="ARBA00007225"/>
    </source>
</evidence>
<dbReference type="Gene3D" id="3.60.60.10">
    <property type="entry name" value="Penicillin V Acylase, Chain A"/>
    <property type="match status" value="1"/>
</dbReference>
<protein>
    <recommendedName>
        <fullName evidence="6">Dipeptidase</fullName>
        <ecNumber evidence="6">3.4.-.-</ecNumber>
    </recommendedName>
</protein>
<dbReference type="Proteomes" id="UP000406256">
    <property type="component" value="Unassembled WGS sequence"/>
</dbReference>
<keyword evidence="5 6" id="KW-0224">Dipeptidase</keyword>
<dbReference type="Pfam" id="PF03577">
    <property type="entry name" value="Peptidase_C69"/>
    <property type="match status" value="1"/>
</dbReference>
<gene>
    <name evidence="7" type="primary">pepD</name>
    <name evidence="7" type="ORF">PAN31108_03111</name>
</gene>
<evidence type="ECO:0000256" key="1">
    <source>
        <dbReference type="ARBA" id="ARBA00001670"/>
    </source>
</evidence>
<dbReference type="InterPro" id="IPR005322">
    <property type="entry name" value="Peptidase_C69"/>
</dbReference>
<keyword evidence="4 6" id="KW-0378">Hydrolase</keyword>
<evidence type="ECO:0000256" key="3">
    <source>
        <dbReference type="ARBA" id="ARBA00022670"/>
    </source>
</evidence>
<name>A0A5E4WC36_9BURK</name>
<evidence type="ECO:0000313" key="7">
    <source>
        <dbReference type="EMBL" id="VVE20685.1"/>
    </source>
</evidence>
<keyword evidence="8" id="KW-1185">Reference proteome</keyword>
<dbReference type="AlphaFoldDB" id="A0A5E4WC36"/>
<keyword evidence="3 6" id="KW-0645">Protease</keyword>
<reference evidence="7 8" key="1">
    <citation type="submission" date="2019-08" db="EMBL/GenBank/DDBJ databases">
        <authorList>
            <person name="Peeters C."/>
        </authorList>
    </citation>
    <scope>NUCLEOTIDE SEQUENCE [LARGE SCALE GENOMIC DNA]</scope>
    <source>
        <strain evidence="7 8">LMG 31108</strain>
    </source>
</reference>
<dbReference type="PANTHER" id="PTHR12994">
    <property type="entry name" value="SECERNIN"/>
    <property type="match status" value="1"/>
</dbReference>
<dbReference type="GO" id="GO:0070004">
    <property type="term" value="F:cysteine-type exopeptidase activity"/>
    <property type="evidence" value="ECO:0007669"/>
    <property type="project" value="InterPro"/>
</dbReference>
<dbReference type="GO" id="GO:0006508">
    <property type="term" value="P:proteolysis"/>
    <property type="evidence" value="ECO:0007669"/>
    <property type="project" value="UniProtKB-KW"/>
</dbReference>
<sequence length="492" mass="55080">MKVKHWMVWLAMALVLPREGLTCTTIIVGKGASIDGSIIVARNADAPSAKDWAADFVYHPPSKGGYVVQSRFQNTFSYRMPENLTGYSGLPQPGTGGLSFEEAGFNDYGVGISATETIFSNDRVLKVDPYRKRDGVVEEVIPSILLPQAKSAREGVILLGQLIDRYGSGEGFGIAFVDKDEAWYFENAGGHRWVAVRVPDDAYFVSANQSRIGVIDVADTANVIASRDLVDFAQRNGLFDPQQDKAFNFRKVFGRDNDFDRVYNYPRIVEVQSSFSPDRDNRHREVNDFDDFIKPANKLSVTDVARALSGYYAGTAQDPYTSRNPSATVRPVSVYRAYQSHILQVRPALPMPLAHVQYIDFGISALGIYVPFYWGAKVPESYRQSSVEIDDASALWKFRKVQLLAMQNFPKYQPVVRAAYDKYASDVSARRLAMEKQYLAIYETSPTQAQQLLDQFSLDTANGAVHVAESLQRRIMSDMSNEIDAKYRFHGP</sequence>
<evidence type="ECO:0000313" key="8">
    <source>
        <dbReference type="Proteomes" id="UP000406256"/>
    </source>
</evidence>
<dbReference type="InterPro" id="IPR047804">
    <property type="entry name" value="C69_dipept_A-like"/>
</dbReference>
<evidence type="ECO:0000256" key="6">
    <source>
        <dbReference type="RuleBase" id="RU364089"/>
    </source>
</evidence>
<proteinExistence type="inferred from homology"/>
<evidence type="ECO:0000256" key="5">
    <source>
        <dbReference type="ARBA" id="ARBA00022997"/>
    </source>
</evidence>
<organism evidence="7 8">
    <name type="scientific">Pandoraea anhela</name>
    <dbReference type="NCBI Taxonomy" id="2508295"/>
    <lineage>
        <taxon>Bacteria</taxon>
        <taxon>Pseudomonadati</taxon>
        <taxon>Pseudomonadota</taxon>
        <taxon>Betaproteobacteria</taxon>
        <taxon>Burkholderiales</taxon>
        <taxon>Burkholderiaceae</taxon>
        <taxon>Pandoraea</taxon>
    </lineage>
</organism>
<dbReference type="PANTHER" id="PTHR12994:SF17">
    <property type="entry name" value="LD30995P"/>
    <property type="match status" value="1"/>
</dbReference>
<accession>A0A5E4WC36</accession>
<dbReference type="NCBIfam" id="NF033678">
    <property type="entry name" value="C69_fam_dipept"/>
    <property type="match status" value="1"/>
</dbReference>
<evidence type="ECO:0000256" key="4">
    <source>
        <dbReference type="ARBA" id="ARBA00022801"/>
    </source>
</evidence>
<dbReference type="EC" id="3.4.-.-" evidence="6"/>
<comment type="catalytic activity">
    <reaction evidence="1">
        <text>an L-aminoacyl-L-amino acid + H2O = 2 an L-alpha-amino acid</text>
        <dbReference type="Rhea" id="RHEA:48940"/>
        <dbReference type="ChEBI" id="CHEBI:15377"/>
        <dbReference type="ChEBI" id="CHEBI:59869"/>
        <dbReference type="ChEBI" id="CHEBI:77460"/>
        <dbReference type="EC" id="3.4.13.19"/>
    </reaction>
</comment>
<comment type="similarity">
    <text evidence="2 6">Belongs to the peptidase C69 family.</text>
</comment>
<dbReference type="GO" id="GO:0016805">
    <property type="term" value="F:dipeptidase activity"/>
    <property type="evidence" value="ECO:0007669"/>
    <property type="project" value="UniProtKB-KW"/>
</dbReference>
<dbReference type="EMBL" id="CABPSB010000011">
    <property type="protein sequence ID" value="VVE20685.1"/>
    <property type="molecule type" value="Genomic_DNA"/>
</dbReference>